<dbReference type="Gene3D" id="3.40.50.300">
    <property type="entry name" value="P-loop containing nucleotide triphosphate hydrolases"/>
    <property type="match status" value="1"/>
</dbReference>
<evidence type="ECO:0000256" key="1">
    <source>
        <dbReference type="ARBA" id="ARBA00022723"/>
    </source>
</evidence>
<keyword evidence="3" id="KW-0460">Magnesium</keyword>
<dbReference type="GO" id="GO:0005525">
    <property type="term" value="F:GTP binding"/>
    <property type="evidence" value="ECO:0007669"/>
    <property type="project" value="UniProtKB-KW"/>
</dbReference>
<dbReference type="AlphaFoldDB" id="X6NVD1"/>
<dbReference type="PRINTS" id="PR00318">
    <property type="entry name" value="GPROTEINA"/>
</dbReference>
<organism evidence="8 9">
    <name type="scientific">Reticulomyxa filosa</name>
    <dbReference type="NCBI Taxonomy" id="46433"/>
    <lineage>
        <taxon>Eukaryota</taxon>
        <taxon>Sar</taxon>
        <taxon>Rhizaria</taxon>
        <taxon>Retaria</taxon>
        <taxon>Foraminifera</taxon>
        <taxon>Monothalamids</taxon>
        <taxon>Reticulomyxidae</taxon>
        <taxon>Reticulomyxa</taxon>
    </lineage>
</organism>
<dbReference type="GO" id="GO:0001664">
    <property type="term" value="F:G protein-coupled receptor binding"/>
    <property type="evidence" value="ECO:0007669"/>
    <property type="project" value="TreeGrafter"/>
</dbReference>
<dbReference type="OMA" id="WICCLEN"/>
<keyword evidence="5" id="KW-0807">Transducer</keyword>
<dbReference type="OrthoDB" id="5817230at2759"/>
<dbReference type="EMBL" id="ASPP01005856">
    <property type="protein sequence ID" value="ETO29764.1"/>
    <property type="molecule type" value="Genomic_DNA"/>
</dbReference>
<dbReference type="GO" id="GO:0007188">
    <property type="term" value="P:adenylate cyclase-modulating G protein-coupled receptor signaling pathway"/>
    <property type="evidence" value="ECO:0007669"/>
    <property type="project" value="InterPro"/>
</dbReference>
<dbReference type="PANTHER" id="PTHR10218:SF302">
    <property type="entry name" value="GUANINE NUCLEOTIDE-BINDING PROTEIN ALPHA-5 SUBUNIT"/>
    <property type="match status" value="1"/>
</dbReference>
<dbReference type="Proteomes" id="UP000023152">
    <property type="component" value="Unassembled WGS sequence"/>
</dbReference>
<comment type="caution">
    <text evidence="8">The sequence shown here is derived from an EMBL/GenBank/DDBJ whole genome shotgun (WGS) entry which is preliminary data.</text>
</comment>
<evidence type="ECO:0000313" key="8">
    <source>
        <dbReference type="EMBL" id="ETO29764.1"/>
    </source>
</evidence>
<dbReference type="PROSITE" id="PS51882">
    <property type="entry name" value="G_ALPHA"/>
    <property type="match status" value="1"/>
</dbReference>
<dbReference type="GO" id="GO:0031683">
    <property type="term" value="F:G-protein beta/gamma-subunit complex binding"/>
    <property type="evidence" value="ECO:0007669"/>
    <property type="project" value="InterPro"/>
</dbReference>
<keyword evidence="4 6" id="KW-0342">GTP-binding</keyword>
<keyword evidence="9" id="KW-1185">Reference proteome</keyword>
<evidence type="ECO:0000256" key="5">
    <source>
        <dbReference type="ARBA" id="ARBA00023224"/>
    </source>
</evidence>
<dbReference type="Pfam" id="PF00503">
    <property type="entry name" value="G-alpha"/>
    <property type="match status" value="1"/>
</dbReference>
<feature type="binding site" evidence="6">
    <location>
        <begin position="78"/>
        <end position="81"/>
    </location>
    <ligand>
        <name>GTP</name>
        <dbReference type="ChEBI" id="CHEBI:37565"/>
    </ligand>
</feature>
<gene>
    <name evidence="8" type="ORF">RFI_07357</name>
</gene>
<dbReference type="GO" id="GO:0003924">
    <property type="term" value="F:GTPase activity"/>
    <property type="evidence" value="ECO:0007669"/>
    <property type="project" value="InterPro"/>
</dbReference>
<keyword evidence="7" id="KW-0812">Transmembrane</keyword>
<dbReference type="InterPro" id="IPR001019">
    <property type="entry name" value="Gprotein_alpha_su"/>
</dbReference>
<evidence type="ECO:0000256" key="3">
    <source>
        <dbReference type="ARBA" id="ARBA00022842"/>
    </source>
</evidence>
<dbReference type="GO" id="GO:0005737">
    <property type="term" value="C:cytoplasm"/>
    <property type="evidence" value="ECO:0007669"/>
    <property type="project" value="TreeGrafter"/>
</dbReference>
<feature type="transmembrane region" description="Helical" evidence="7">
    <location>
        <begin position="20"/>
        <end position="39"/>
    </location>
</feature>
<dbReference type="SMART" id="SM00275">
    <property type="entry name" value="G_alpha"/>
    <property type="match status" value="1"/>
</dbReference>
<accession>X6NVD1</accession>
<evidence type="ECO:0000256" key="2">
    <source>
        <dbReference type="ARBA" id="ARBA00022741"/>
    </source>
</evidence>
<keyword evidence="7" id="KW-0472">Membrane</keyword>
<sequence>MYMYMYTYAKGGQRAERKKWIHCFTGVTAVIFVASLSGYEESMYEEETENVMHDSLNLFTEVCNRSYFHTTPIILFLNKDDLFRAKINTESPYHVPLTVCFPEYDGKDEYDDCLGYIKKQFTKCHARTGQNHKIFIHVTCAMDSNNVRRVFDDVTHIVIQRSLNEVGFM</sequence>
<dbReference type="PANTHER" id="PTHR10218">
    <property type="entry name" value="GTP-BINDING PROTEIN ALPHA SUBUNIT"/>
    <property type="match status" value="1"/>
</dbReference>
<evidence type="ECO:0000256" key="7">
    <source>
        <dbReference type="SAM" id="Phobius"/>
    </source>
</evidence>
<dbReference type="InterPro" id="IPR001408">
    <property type="entry name" value="Gprotein_alpha_I"/>
</dbReference>
<keyword evidence="7" id="KW-1133">Transmembrane helix</keyword>
<feature type="binding site" evidence="6">
    <location>
        <position position="141"/>
    </location>
    <ligand>
        <name>GTP</name>
        <dbReference type="ChEBI" id="CHEBI:37565"/>
    </ligand>
</feature>
<keyword evidence="1" id="KW-0479">Metal-binding</keyword>
<proteinExistence type="predicted"/>
<name>X6NVD1_RETFI</name>
<keyword evidence="2 6" id="KW-0547">Nucleotide-binding</keyword>
<protein>
    <submittedName>
        <fullName evidence="8">Uncharacterized protein</fullName>
    </submittedName>
</protein>
<dbReference type="SUPFAM" id="SSF52540">
    <property type="entry name" value="P-loop containing nucleoside triphosphate hydrolases"/>
    <property type="match status" value="1"/>
</dbReference>
<dbReference type="GO" id="GO:0046872">
    <property type="term" value="F:metal ion binding"/>
    <property type="evidence" value="ECO:0007669"/>
    <property type="project" value="UniProtKB-KW"/>
</dbReference>
<evidence type="ECO:0000256" key="4">
    <source>
        <dbReference type="ARBA" id="ARBA00023134"/>
    </source>
</evidence>
<reference evidence="8 9" key="1">
    <citation type="journal article" date="2013" name="Curr. Biol.">
        <title>The Genome of the Foraminiferan Reticulomyxa filosa.</title>
        <authorList>
            <person name="Glockner G."/>
            <person name="Hulsmann N."/>
            <person name="Schleicher M."/>
            <person name="Noegel A.A."/>
            <person name="Eichinger L."/>
            <person name="Gallinger C."/>
            <person name="Pawlowski J."/>
            <person name="Sierra R."/>
            <person name="Euteneuer U."/>
            <person name="Pillet L."/>
            <person name="Moustafa A."/>
            <person name="Platzer M."/>
            <person name="Groth M."/>
            <person name="Szafranski K."/>
            <person name="Schliwa M."/>
        </authorList>
    </citation>
    <scope>NUCLEOTIDE SEQUENCE [LARGE SCALE GENOMIC DNA]</scope>
</reference>
<dbReference type="FunFam" id="3.40.50.300:FF:002307">
    <property type="entry name" value="Guanine nucleotide-binding protein G(k) subunit alpha"/>
    <property type="match status" value="1"/>
</dbReference>
<dbReference type="GO" id="GO:0005834">
    <property type="term" value="C:heterotrimeric G-protein complex"/>
    <property type="evidence" value="ECO:0007669"/>
    <property type="project" value="TreeGrafter"/>
</dbReference>
<evidence type="ECO:0000256" key="6">
    <source>
        <dbReference type="PIRSR" id="PIRSR601019-1"/>
    </source>
</evidence>
<evidence type="ECO:0000313" key="9">
    <source>
        <dbReference type="Proteomes" id="UP000023152"/>
    </source>
</evidence>
<dbReference type="PRINTS" id="PR00441">
    <property type="entry name" value="GPROTEINAI"/>
</dbReference>
<dbReference type="InterPro" id="IPR027417">
    <property type="entry name" value="P-loop_NTPase"/>
</dbReference>